<sequence length="313" mass="33353">MKKMMRGRMQFFLCACLLYSGAAPAQDDSATKELRTSDLSQRQIEQVSDLLGLTPTIKRLQSLQDGENCGTTAGSLEALTLRQLVLESVQAASLDVDSAMGVIANERGTLSNLQTSLKASRDKTVARLNAAALITGSGTGAAVSATQFTTLGAKVNNVGDGIGIGSGIASTVLAYLAVRKQRGPEGRVSDETNMLAPLFDRPPSLNTFYPPVVLQYLQLVPPGPTASHGSRLEQLKAEWIASGRLNSSDGTKDQMKIVALTTGGAETRVRVSIDDLTDRIAMLGDVSGRIALMKRDLSLVMRFGVRRPMCPVQ</sequence>
<dbReference type="OrthoDB" id="9826675at2"/>
<reference evidence="2 3" key="1">
    <citation type="journal article" date="2018" name="Front. Microbiol.">
        <title>Hydrolytic Capabilities as a Key to Environmental Success: Chitinolytic and Cellulolytic Acidobacteria From Acidic Sub-arctic Soils and Boreal Peatlands.</title>
        <authorList>
            <person name="Belova S.E."/>
            <person name="Ravin N.V."/>
            <person name="Pankratov T.A."/>
            <person name="Rakitin A.L."/>
            <person name="Ivanova A.A."/>
            <person name="Beletsky A.V."/>
            <person name="Mardanov A.V."/>
            <person name="Sinninghe Damste J.S."/>
            <person name="Dedysh S.N."/>
        </authorList>
    </citation>
    <scope>NUCLEOTIDE SEQUENCE [LARGE SCALE GENOMIC DNA]</scope>
    <source>
        <strain evidence="2 3">SBC82</strain>
    </source>
</reference>
<evidence type="ECO:0000256" key="1">
    <source>
        <dbReference type="SAM" id="SignalP"/>
    </source>
</evidence>
<proteinExistence type="predicted"/>
<evidence type="ECO:0000313" key="3">
    <source>
        <dbReference type="Proteomes" id="UP000253606"/>
    </source>
</evidence>
<organism evidence="2 3">
    <name type="scientific">Acidisarcina polymorpha</name>
    <dbReference type="NCBI Taxonomy" id="2211140"/>
    <lineage>
        <taxon>Bacteria</taxon>
        <taxon>Pseudomonadati</taxon>
        <taxon>Acidobacteriota</taxon>
        <taxon>Terriglobia</taxon>
        <taxon>Terriglobales</taxon>
        <taxon>Acidobacteriaceae</taxon>
        <taxon>Acidisarcina</taxon>
    </lineage>
</organism>
<evidence type="ECO:0000313" key="2">
    <source>
        <dbReference type="EMBL" id="AXC11187.1"/>
    </source>
</evidence>
<protein>
    <submittedName>
        <fullName evidence="2">Uncharacterized protein</fullName>
    </submittedName>
</protein>
<dbReference type="KEGG" id="abas:ACPOL_1847"/>
<name>A0A2Z5FXJ0_9BACT</name>
<dbReference type="AlphaFoldDB" id="A0A2Z5FXJ0"/>
<keyword evidence="3" id="KW-1185">Reference proteome</keyword>
<feature type="chain" id="PRO_5016425515" evidence="1">
    <location>
        <begin position="26"/>
        <end position="313"/>
    </location>
</feature>
<dbReference type="RefSeq" id="WP_114206674.1">
    <property type="nucleotide sequence ID" value="NZ_CP030840.1"/>
</dbReference>
<feature type="signal peptide" evidence="1">
    <location>
        <begin position="1"/>
        <end position="25"/>
    </location>
</feature>
<keyword evidence="1" id="KW-0732">Signal</keyword>
<dbReference type="Proteomes" id="UP000253606">
    <property type="component" value="Chromosome"/>
</dbReference>
<gene>
    <name evidence="2" type="ORF">ACPOL_1847</name>
</gene>
<accession>A0A2Z5FXJ0</accession>
<dbReference type="EMBL" id="CP030840">
    <property type="protein sequence ID" value="AXC11187.1"/>
    <property type="molecule type" value="Genomic_DNA"/>
</dbReference>